<name>A0ABX8AFC8_9BRAD</name>
<sequence length="60" mass="6339">MHTDGRDTRSGAYDAVTPVTKQPPDHAAHHGAAGHVDIPEGLLRERKGPLNARTGRSGSD</sequence>
<evidence type="ECO:0000256" key="1">
    <source>
        <dbReference type="SAM" id="MobiDB-lite"/>
    </source>
</evidence>
<keyword evidence="3" id="KW-1185">Reference proteome</keyword>
<protein>
    <submittedName>
        <fullName evidence="2">Uncharacterized protein</fullName>
    </submittedName>
</protein>
<feature type="region of interest" description="Disordered" evidence="1">
    <location>
        <begin position="1"/>
        <end position="60"/>
    </location>
</feature>
<accession>A0ABX8AFC8</accession>
<proteinExistence type="predicted"/>
<dbReference type="Proteomes" id="UP000682843">
    <property type="component" value="Chromosome"/>
</dbReference>
<dbReference type="EMBL" id="CP036498">
    <property type="protein sequence ID" value="QUS42219.1"/>
    <property type="molecule type" value="Genomic_DNA"/>
</dbReference>
<gene>
    <name evidence="2" type="ORF">RPMA_02360</name>
</gene>
<evidence type="ECO:0000313" key="3">
    <source>
        <dbReference type="Proteomes" id="UP000682843"/>
    </source>
</evidence>
<evidence type="ECO:0000313" key="2">
    <source>
        <dbReference type="EMBL" id="QUS42219.1"/>
    </source>
</evidence>
<organism evidence="2 3">
    <name type="scientific">Tardiphaga alba</name>
    <dbReference type="NCBI Taxonomy" id="340268"/>
    <lineage>
        <taxon>Bacteria</taxon>
        <taxon>Pseudomonadati</taxon>
        <taxon>Pseudomonadota</taxon>
        <taxon>Alphaproteobacteria</taxon>
        <taxon>Hyphomicrobiales</taxon>
        <taxon>Nitrobacteraceae</taxon>
        <taxon>Tardiphaga</taxon>
    </lineage>
</organism>
<reference evidence="2 3" key="1">
    <citation type="submission" date="2019-02" db="EMBL/GenBank/DDBJ databases">
        <title>Emended description of the genus Rhodopseudomonas and description of Rhodopseudomonas albus sp. nov., a non-phototrophic, heavy-metal-tolerant bacterium isolated from garden soil.</title>
        <authorList>
            <person name="Bao Z."/>
            <person name="Cao W.W."/>
            <person name="Sato Y."/>
            <person name="Nishizawa T."/>
            <person name="Zhao J."/>
            <person name="Guo Y."/>
            <person name="Ohta H."/>
        </authorList>
    </citation>
    <scope>NUCLEOTIDE SEQUENCE [LARGE SCALE GENOMIC DNA]</scope>
    <source>
        <strain evidence="2 3">SK50-23</strain>
    </source>
</reference>